<evidence type="ECO:0000313" key="2">
    <source>
        <dbReference type="Proteomes" id="UP000026941"/>
    </source>
</evidence>
<name>A0AA87Q1S3_RHIRH</name>
<reference evidence="1 2" key="1">
    <citation type="submission" date="2014-05" db="EMBL/GenBank/DDBJ databases">
        <title>Whole genome shotgun sequence of Rhizobium rhizogenes NBRC 13257.</title>
        <authorList>
            <person name="Katano-Makiyama Y."/>
            <person name="Hosoyama A."/>
            <person name="Hashimoto M."/>
            <person name="Hosoyama Y."/>
            <person name="Noguchi M."/>
            <person name="Tsuchikane K."/>
            <person name="Kimura A."/>
            <person name="Ohji S."/>
            <person name="Ichikawa N."/>
            <person name="Yamazoe A."/>
            <person name="Fujita N."/>
        </authorList>
    </citation>
    <scope>NUCLEOTIDE SEQUENCE [LARGE SCALE GENOMIC DNA]</scope>
    <source>
        <strain evidence="1 2">NBRC 13257</strain>
    </source>
</reference>
<dbReference type="EMBL" id="BAYX01000001">
    <property type="protein sequence ID" value="GAJ91026.1"/>
    <property type="molecule type" value="Genomic_DNA"/>
</dbReference>
<comment type="caution">
    <text evidence="1">The sequence shown here is derived from an EMBL/GenBank/DDBJ whole genome shotgun (WGS) entry which is preliminary data.</text>
</comment>
<evidence type="ECO:0000313" key="1">
    <source>
        <dbReference type="EMBL" id="GAJ91026.1"/>
    </source>
</evidence>
<accession>A0AA87Q1S3</accession>
<gene>
    <name evidence="1" type="ORF">RRH01S_01_04960</name>
</gene>
<protein>
    <submittedName>
        <fullName evidence="1">Uncharacterized protein</fullName>
    </submittedName>
</protein>
<proteinExistence type="predicted"/>
<dbReference type="Proteomes" id="UP000026941">
    <property type="component" value="Unassembled WGS sequence"/>
</dbReference>
<organism evidence="1 2">
    <name type="scientific">Rhizobium rhizogenes NBRC 13257</name>
    <dbReference type="NCBI Taxonomy" id="1220581"/>
    <lineage>
        <taxon>Bacteria</taxon>
        <taxon>Pseudomonadati</taxon>
        <taxon>Pseudomonadota</taxon>
        <taxon>Alphaproteobacteria</taxon>
        <taxon>Hyphomicrobiales</taxon>
        <taxon>Rhizobiaceae</taxon>
        <taxon>Rhizobium/Agrobacterium group</taxon>
        <taxon>Rhizobium</taxon>
    </lineage>
</organism>
<sequence>MRKRNADSQLNVDIMPMGIRLQTLSTWHANRESGLRKDTEEIQSQPKGWVAVGKLSGNSRAKARLFLYEHGTFAKE</sequence>
<dbReference type="AlphaFoldDB" id="A0AA87Q1S3"/>